<feature type="binding site" evidence="17">
    <location>
        <position position="373"/>
    </location>
    <ligand>
        <name>(6S)-NADPHX</name>
        <dbReference type="ChEBI" id="CHEBI:64076"/>
    </ligand>
</feature>
<evidence type="ECO:0000256" key="14">
    <source>
        <dbReference type="ARBA" id="ARBA00025153"/>
    </source>
</evidence>
<dbReference type="GO" id="GO:0052856">
    <property type="term" value="F:NAD(P)HX epimerase activity"/>
    <property type="evidence" value="ECO:0007669"/>
    <property type="project" value="UniProtKB-UniRule"/>
</dbReference>
<evidence type="ECO:0000256" key="5">
    <source>
        <dbReference type="ARBA" id="ARBA00022723"/>
    </source>
</evidence>
<evidence type="ECO:0000256" key="10">
    <source>
        <dbReference type="ARBA" id="ARBA00023027"/>
    </source>
</evidence>
<dbReference type="InterPro" id="IPR036652">
    <property type="entry name" value="YjeF_N_dom_sf"/>
</dbReference>
<dbReference type="Proteomes" id="UP000541470">
    <property type="component" value="Unassembled WGS sequence"/>
</dbReference>
<gene>
    <name evidence="18" type="primary">nnrE</name>
    <name evidence="17" type="synonym">nnrD</name>
    <name evidence="22" type="ORF">HHL25_05245</name>
</gene>
<dbReference type="PANTHER" id="PTHR12592">
    <property type="entry name" value="ATP-DEPENDENT (S)-NAD(P)H-HYDRATE DEHYDRATASE FAMILY MEMBER"/>
    <property type="match status" value="1"/>
</dbReference>
<dbReference type="CDD" id="cd01171">
    <property type="entry name" value="YXKO-related"/>
    <property type="match status" value="1"/>
</dbReference>
<comment type="function">
    <text evidence="18">Catalyzes the epimerization of the S- and R-forms of NAD(P)HX, a damaged form of NAD(P)H that is a result of enzymatic or heat-dependent hydration. This is a prerequisite for the S-specific NAD(P)H-hydrate dehydratase to allow the repair of both epimers of NAD(P)HX.</text>
</comment>
<dbReference type="NCBIfam" id="TIGR00197">
    <property type="entry name" value="yjeF_nterm"/>
    <property type="match status" value="1"/>
</dbReference>
<dbReference type="GO" id="GO:0052855">
    <property type="term" value="F:ADP-dependent NAD(P)H-hydrate dehydratase activity"/>
    <property type="evidence" value="ECO:0007669"/>
    <property type="project" value="UniProtKB-UniRule"/>
</dbReference>
<dbReference type="GO" id="GO:0005524">
    <property type="term" value="F:ATP binding"/>
    <property type="evidence" value="ECO:0007669"/>
    <property type="project" value="UniProtKB-UniRule"/>
</dbReference>
<comment type="function">
    <text evidence="14 19">Bifunctional enzyme that catalyzes the epimerization of the S- and R-forms of NAD(P)HX and the dehydration of the S-form of NAD(P)HX at the expense of ADP, which is converted to AMP. This allows the repair of both epimers of NAD(P)HX, a damaged form of NAD(P)H that is a result of enzymatic or heat-dependent hydration.</text>
</comment>
<feature type="domain" description="YjeF N-terminal" evidence="21">
    <location>
        <begin position="15"/>
        <end position="213"/>
    </location>
</feature>
<evidence type="ECO:0000256" key="17">
    <source>
        <dbReference type="HAMAP-Rule" id="MF_01965"/>
    </source>
</evidence>
<feature type="binding site" evidence="18">
    <location>
        <begin position="62"/>
        <end position="66"/>
    </location>
    <ligand>
        <name>(6S)-NADPHX</name>
        <dbReference type="ChEBI" id="CHEBI:64076"/>
    </ligand>
</feature>
<dbReference type="RefSeq" id="WP_169587940.1">
    <property type="nucleotide sequence ID" value="NZ_JABBGK010000001.1"/>
</dbReference>
<dbReference type="HAMAP" id="MF_01966">
    <property type="entry name" value="NADHX_epimerase"/>
    <property type="match status" value="1"/>
</dbReference>
<reference evidence="22 23" key="1">
    <citation type="submission" date="2020-04" db="EMBL/GenBank/DDBJ databases">
        <title>Rhizobium sp. S-51 isolated from soil.</title>
        <authorList>
            <person name="Dahal R.H."/>
        </authorList>
    </citation>
    <scope>NUCLEOTIDE SEQUENCE [LARGE SCALE GENOMIC DNA]</scope>
    <source>
        <strain evidence="22 23">S-51</strain>
    </source>
</reference>
<dbReference type="PIRSF" id="PIRSF017184">
    <property type="entry name" value="Nnr"/>
    <property type="match status" value="1"/>
</dbReference>
<dbReference type="InterPro" id="IPR004443">
    <property type="entry name" value="YjeF_N_dom"/>
</dbReference>
<evidence type="ECO:0000256" key="7">
    <source>
        <dbReference type="ARBA" id="ARBA00022840"/>
    </source>
</evidence>
<dbReference type="InterPro" id="IPR000631">
    <property type="entry name" value="CARKD"/>
</dbReference>
<dbReference type="EC" id="4.2.1.136" evidence="19"/>
<evidence type="ECO:0000256" key="13">
    <source>
        <dbReference type="ARBA" id="ARBA00023268"/>
    </source>
</evidence>
<keyword evidence="23" id="KW-1185">Reference proteome</keyword>
<dbReference type="InterPro" id="IPR017953">
    <property type="entry name" value="Carbohydrate_kinase_pred_CS"/>
</dbReference>
<comment type="cofactor">
    <cofactor evidence="18 19">
        <name>K(+)</name>
        <dbReference type="ChEBI" id="CHEBI:29103"/>
    </cofactor>
    <text evidence="18 19">Binds 1 potassium ion per subunit.</text>
</comment>
<comment type="similarity">
    <text evidence="17">Belongs to the NnrD/CARKD family.</text>
</comment>
<dbReference type="PROSITE" id="PS51383">
    <property type="entry name" value="YJEF_C_3"/>
    <property type="match status" value="1"/>
</dbReference>
<evidence type="ECO:0000256" key="12">
    <source>
        <dbReference type="ARBA" id="ARBA00023239"/>
    </source>
</evidence>
<feature type="binding site" evidence="18">
    <location>
        <position position="123"/>
    </location>
    <ligand>
        <name>K(+)</name>
        <dbReference type="ChEBI" id="CHEBI:29103"/>
    </ligand>
</feature>
<organism evidence="22 23">
    <name type="scientific">Rhizobium terricola</name>
    <dbReference type="NCBI Taxonomy" id="2728849"/>
    <lineage>
        <taxon>Bacteria</taxon>
        <taxon>Pseudomonadati</taxon>
        <taxon>Pseudomonadota</taxon>
        <taxon>Alphaproteobacteria</taxon>
        <taxon>Hyphomicrobiales</taxon>
        <taxon>Rhizobiaceae</taxon>
        <taxon>Rhizobium/Agrobacterium group</taxon>
        <taxon>Rhizobium</taxon>
    </lineage>
</organism>
<evidence type="ECO:0000256" key="18">
    <source>
        <dbReference type="HAMAP-Rule" id="MF_01966"/>
    </source>
</evidence>
<comment type="catalytic activity">
    <reaction evidence="2 18 19">
        <text>(6R)-NADPHX = (6S)-NADPHX</text>
        <dbReference type="Rhea" id="RHEA:32227"/>
        <dbReference type="ChEBI" id="CHEBI:64076"/>
        <dbReference type="ChEBI" id="CHEBI:64077"/>
        <dbReference type="EC" id="5.1.99.6"/>
    </reaction>
</comment>
<feature type="binding site" evidence="17">
    <location>
        <position position="258"/>
    </location>
    <ligand>
        <name>(6S)-NADPHX</name>
        <dbReference type="ChEBI" id="CHEBI:64076"/>
    </ligand>
</feature>
<dbReference type="SUPFAM" id="SSF64153">
    <property type="entry name" value="YjeF N-terminal domain-like"/>
    <property type="match status" value="1"/>
</dbReference>
<evidence type="ECO:0000256" key="8">
    <source>
        <dbReference type="ARBA" id="ARBA00022857"/>
    </source>
</evidence>
<keyword evidence="12 17" id="KW-0456">Lyase</keyword>
<comment type="function">
    <text evidence="17">Catalyzes the dehydration of the S-form of NAD(P)HX at the expense of ADP, which is converted to AMP. Together with NAD(P)HX epimerase, which catalyzes the epimerization of the S- and R-forms, the enzyme allows the repair of both epimers of NAD(P)HX, a damaged form of NAD(P)H that is a result of enzymatic or heat-dependent hydration.</text>
</comment>
<feature type="binding site" evidence="18">
    <location>
        <position position="63"/>
    </location>
    <ligand>
        <name>K(+)</name>
        <dbReference type="ChEBI" id="CHEBI:29103"/>
    </ligand>
</feature>
<evidence type="ECO:0000256" key="6">
    <source>
        <dbReference type="ARBA" id="ARBA00022741"/>
    </source>
</evidence>
<dbReference type="Pfam" id="PF01256">
    <property type="entry name" value="Carb_kinase"/>
    <property type="match status" value="1"/>
</dbReference>
<comment type="cofactor">
    <cofactor evidence="17">
        <name>Mg(2+)</name>
        <dbReference type="ChEBI" id="CHEBI:18420"/>
    </cofactor>
</comment>
<evidence type="ECO:0000259" key="20">
    <source>
        <dbReference type="PROSITE" id="PS51383"/>
    </source>
</evidence>
<sequence length="489" mass="50837">MNKDCENWLLTPAAMGRVDDAAARSGMNSYGLMEKAGQAVSAAALRLFPGARRFVVLSGPGNNGGDGYVTARALSEAGAAVSIFRLGDPSRLKGDAATAFAHCLLDGDDLDAYQPWAGDVVVDAIFGAGLDRPVPDTVRHVIERVNVASIPVIAVDLPSGLDGRTGRVLGAAFTAVHTVTFMTRKPAHVLLPGRRLCGSVEVYDIGVPMRIVAGEAGCVRVNSPSEWQYEFPSEGLESHKFSRGHLTVFSGPAAATGAARLSAAAGLRIGAGLVTLASPTAALETNAAQLTAVMLKAIDNPSDLAVYLDDPRHNAFVIGPGFGIGERTRAFALALKDRLVVLDADAITSFRDEPNALFNAFSGGDFRLVLTPHEGEFARLFPDLATDERQSKIERALAAAVRAHAVIVYKGADTVIAAPDGRVLVNDNAPAWLATAGSGDVLAGMIGGLLAQGMPAFEAAAAGVFLHGKAGTAAGRGLTSEHLITSIER</sequence>
<dbReference type="GO" id="GO:0110051">
    <property type="term" value="P:metabolite repair"/>
    <property type="evidence" value="ECO:0007669"/>
    <property type="project" value="TreeGrafter"/>
</dbReference>
<evidence type="ECO:0000256" key="9">
    <source>
        <dbReference type="ARBA" id="ARBA00022958"/>
    </source>
</evidence>
<dbReference type="InterPro" id="IPR029056">
    <property type="entry name" value="Ribokinase-like"/>
</dbReference>
<evidence type="ECO:0000313" key="22">
    <source>
        <dbReference type="EMBL" id="NML73531.1"/>
    </source>
</evidence>
<comment type="catalytic activity">
    <reaction evidence="1 18 19">
        <text>(6R)-NADHX = (6S)-NADHX</text>
        <dbReference type="Rhea" id="RHEA:32215"/>
        <dbReference type="ChEBI" id="CHEBI:64074"/>
        <dbReference type="ChEBI" id="CHEBI:64075"/>
        <dbReference type="EC" id="5.1.99.6"/>
    </reaction>
</comment>
<keyword evidence="9 18" id="KW-0630">Potassium</keyword>
<evidence type="ECO:0000256" key="16">
    <source>
        <dbReference type="ARBA" id="ARBA00049209"/>
    </source>
</evidence>
<comment type="subunit">
    <text evidence="17">Homotetramer.</text>
</comment>
<evidence type="ECO:0000256" key="11">
    <source>
        <dbReference type="ARBA" id="ARBA00023235"/>
    </source>
</evidence>
<feature type="binding site" evidence="17">
    <location>
        <position position="439"/>
    </location>
    <ligand>
        <name>AMP</name>
        <dbReference type="ChEBI" id="CHEBI:456215"/>
    </ligand>
</feature>
<dbReference type="NCBIfam" id="TIGR00196">
    <property type="entry name" value="yjeF_cterm"/>
    <property type="match status" value="1"/>
</dbReference>
<evidence type="ECO:0000256" key="19">
    <source>
        <dbReference type="PIRNR" id="PIRNR017184"/>
    </source>
</evidence>
<keyword evidence="7 17" id="KW-0067">ATP-binding</keyword>
<proteinExistence type="inferred from homology"/>
<dbReference type="Pfam" id="PF03853">
    <property type="entry name" value="YjeF_N"/>
    <property type="match status" value="1"/>
</dbReference>
<feature type="domain" description="YjeF C-terminal" evidence="20">
    <location>
        <begin position="223"/>
        <end position="489"/>
    </location>
</feature>
<dbReference type="SUPFAM" id="SSF53613">
    <property type="entry name" value="Ribokinase-like"/>
    <property type="match status" value="1"/>
</dbReference>
<feature type="binding site" evidence="17">
    <location>
        <position position="321"/>
    </location>
    <ligand>
        <name>(6S)-NADPHX</name>
        <dbReference type="ChEBI" id="CHEBI:64076"/>
    </ligand>
</feature>
<dbReference type="GO" id="GO:0046872">
    <property type="term" value="F:metal ion binding"/>
    <property type="evidence" value="ECO:0007669"/>
    <property type="project" value="UniProtKB-UniRule"/>
</dbReference>
<accession>A0A7Y0FV86</accession>
<protein>
    <recommendedName>
        <fullName evidence="19">Bifunctional NAD(P)H-hydrate repair enzyme</fullName>
    </recommendedName>
    <alternativeName>
        <fullName evidence="19">Nicotinamide nucleotide repair protein</fullName>
    </alternativeName>
    <domain>
        <recommendedName>
            <fullName evidence="19">ADP-dependent (S)-NAD(P)H-hydrate dehydratase</fullName>
            <ecNumber evidence="19">4.2.1.136</ecNumber>
        </recommendedName>
        <alternativeName>
            <fullName evidence="19">ADP-dependent NAD(P)HX dehydratase</fullName>
        </alternativeName>
    </domain>
    <domain>
        <recommendedName>
            <fullName evidence="19">NAD(P)H-hydrate epimerase</fullName>
            <ecNumber evidence="19">5.1.99.6</ecNumber>
        </recommendedName>
    </domain>
</protein>
<feature type="binding site" evidence="18">
    <location>
        <begin position="127"/>
        <end position="133"/>
    </location>
    <ligand>
        <name>(6S)-NADPHX</name>
        <dbReference type="ChEBI" id="CHEBI:64076"/>
    </ligand>
</feature>
<evidence type="ECO:0000256" key="1">
    <source>
        <dbReference type="ARBA" id="ARBA00000013"/>
    </source>
</evidence>
<dbReference type="EMBL" id="JABBGK010000001">
    <property type="protein sequence ID" value="NML73531.1"/>
    <property type="molecule type" value="Genomic_DNA"/>
</dbReference>
<comment type="caution">
    <text evidence="22">The sequence shown here is derived from an EMBL/GenBank/DDBJ whole genome shotgun (WGS) entry which is preliminary data.</text>
</comment>
<dbReference type="PANTHER" id="PTHR12592:SF0">
    <property type="entry name" value="ATP-DEPENDENT (S)-NAD(P)H-HYDRATE DEHYDRATASE"/>
    <property type="match status" value="1"/>
</dbReference>
<evidence type="ECO:0000313" key="23">
    <source>
        <dbReference type="Proteomes" id="UP000541470"/>
    </source>
</evidence>
<dbReference type="EC" id="5.1.99.6" evidence="19"/>
<feature type="binding site" evidence="17">
    <location>
        <begin position="410"/>
        <end position="414"/>
    </location>
    <ligand>
        <name>AMP</name>
        <dbReference type="ChEBI" id="CHEBI:456215"/>
    </ligand>
</feature>
<keyword evidence="11 18" id="KW-0413">Isomerase</keyword>
<keyword evidence="10 17" id="KW-0520">NAD</keyword>
<comment type="catalytic activity">
    <reaction evidence="15 17 19">
        <text>(6S)-NADHX + ADP = AMP + phosphate + NADH + H(+)</text>
        <dbReference type="Rhea" id="RHEA:32223"/>
        <dbReference type="ChEBI" id="CHEBI:15378"/>
        <dbReference type="ChEBI" id="CHEBI:43474"/>
        <dbReference type="ChEBI" id="CHEBI:57945"/>
        <dbReference type="ChEBI" id="CHEBI:64074"/>
        <dbReference type="ChEBI" id="CHEBI:456215"/>
        <dbReference type="ChEBI" id="CHEBI:456216"/>
        <dbReference type="EC" id="4.2.1.136"/>
    </reaction>
</comment>
<dbReference type="InterPro" id="IPR030677">
    <property type="entry name" value="Nnr"/>
</dbReference>
<evidence type="ECO:0000259" key="21">
    <source>
        <dbReference type="PROSITE" id="PS51385"/>
    </source>
</evidence>
<keyword evidence="8 17" id="KW-0521">NADP</keyword>
<dbReference type="AlphaFoldDB" id="A0A7Y0FV86"/>
<dbReference type="HAMAP" id="MF_01965">
    <property type="entry name" value="NADHX_dehydratase"/>
    <property type="match status" value="1"/>
</dbReference>
<keyword evidence="13" id="KW-0511">Multifunctional enzyme</keyword>
<evidence type="ECO:0000256" key="15">
    <source>
        <dbReference type="ARBA" id="ARBA00048238"/>
    </source>
</evidence>
<comment type="similarity">
    <text evidence="18">Belongs to the NnrE/AIBP family.</text>
</comment>
<dbReference type="Gene3D" id="3.40.50.10260">
    <property type="entry name" value="YjeF N-terminal domain"/>
    <property type="match status" value="1"/>
</dbReference>
<name>A0A7Y0FV86_9HYPH</name>
<keyword evidence="6 17" id="KW-0547">Nucleotide-binding</keyword>
<dbReference type="PROSITE" id="PS51385">
    <property type="entry name" value="YJEF_N"/>
    <property type="match status" value="1"/>
</dbReference>
<dbReference type="PROSITE" id="PS01050">
    <property type="entry name" value="YJEF_C_2"/>
    <property type="match status" value="1"/>
</dbReference>
<dbReference type="GO" id="GO:0046496">
    <property type="term" value="P:nicotinamide nucleotide metabolic process"/>
    <property type="evidence" value="ECO:0007669"/>
    <property type="project" value="UniProtKB-UniRule"/>
</dbReference>
<comment type="similarity">
    <text evidence="4 19">In the C-terminal section; belongs to the NnrD/CARKD family.</text>
</comment>
<feature type="binding site" evidence="18">
    <location>
        <position position="156"/>
    </location>
    <ligand>
        <name>(6S)-NADPHX</name>
        <dbReference type="ChEBI" id="CHEBI:64076"/>
    </ligand>
</feature>
<evidence type="ECO:0000256" key="4">
    <source>
        <dbReference type="ARBA" id="ARBA00009524"/>
    </source>
</evidence>
<dbReference type="Gene3D" id="3.40.1190.20">
    <property type="match status" value="1"/>
</dbReference>
<feature type="binding site" evidence="18">
    <location>
        <position position="159"/>
    </location>
    <ligand>
        <name>K(+)</name>
        <dbReference type="ChEBI" id="CHEBI:29103"/>
    </ligand>
</feature>
<comment type="similarity">
    <text evidence="3 19">In the N-terminal section; belongs to the NnrE/AIBP family.</text>
</comment>
<comment type="caution">
    <text evidence="18">Lacks conserved residue(s) required for the propagation of feature annotation.</text>
</comment>
<evidence type="ECO:0000256" key="3">
    <source>
        <dbReference type="ARBA" id="ARBA00006001"/>
    </source>
</evidence>
<comment type="catalytic activity">
    <reaction evidence="16 17 19">
        <text>(6S)-NADPHX + ADP = AMP + phosphate + NADPH + H(+)</text>
        <dbReference type="Rhea" id="RHEA:32235"/>
        <dbReference type="ChEBI" id="CHEBI:15378"/>
        <dbReference type="ChEBI" id="CHEBI:43474"/>
        <dbReference type="ChEBI" id="CHEBI:57783"/>
        <dbReference type="ChEBI" id="CHEBI:64076"/>
        <dbReference type="ChEBI" id="CHEBI:456215"/>
        <dbReference type="ChEBI" id="CHEBI:456216"/>
        <dbReference type="EC" id="4.2.1.136"/>
    </reaction>
</comment>
<evidence type="ECO:0000256" key="2">
    <source>
        <dbReference type="ARBA" id="ARBA00000909"/>
    </source>
</evidence>
<feature type="binding site" evidence="17">
    <location>
        <position position="440"/>
    </location>
    <ligand>
        <name>(6S)-NADPHX</name>
        <dbReference type="ChEBI" id="CHEBI:64076"/>
    </ligand>
</feature>
<keyword evidence="5 18" id="KW-0479">Metal-binding</keyword>